<feature type="region of interest" description="Disordered" evidence="1">
    <location>
        <begin position="610"/>
        <end position="642"/>
    </location>
</feature>
<name>A0A182F5M5_ANOAL</name>
<feature type="region of interest" description="Disordered" evidence="1">
    <location>
        <begin position="124"/>
        <end position="145"/>
    </location>
</feature>
<evidence type="ECO:0000256" key="1">
    <source>
        <dbReference type="SAM" id="MobiDB-lite"/>
    </source>
</evidence>
<evidence type="ECO:0000313" key="3">
    <source>
        <dbReference type="Proteomes" id="UP000069272"/>
    </source>
</evidence>
<organism evidence="2 3">
    <name type="scientific">Anopheles albimanus</name>
    <name type="common">New world malaria mosquito</name>
    <dbReference type="NCBI Taxonomy" id="7167"/>
    <lineage>
        <taxon>Eukaryota</taxon>
        <taxon>Metazoa</taxon>
        <taxon>Ecdysozoa</taxon>
        <taxon>Arthropoda</taxon>
        <taxon>Hexapoda</taxon>
        <taxon>Insecta</taxon>
        <taxon>Pterygota</taxon>
        <taxon>Neoptera</taxon>
        <taxon>Endopterygota</taxon>
        <taxon>Diptera</taxon>
        <taxon>Nematocera</taxon>
        <taxon>Culicoidea</taxon>
        <taxon>Culicidae</taxon>
        <taxon>Anophelinae</taxon>
        <taxon>Anopheles</taxon>
    </lineage>
</organism>
<keyword evidence="3" id="KW-1185">Reference proteome</keyword>
<dbReference type="VEuPathDB" id="VectorBase:AALB001768"/>
<dbReference type="VEuPathDB" id="VectorBase:AALB20_037863"/>
<evidence type="ECO:0000313" key="2">
    <source>
        <dbReference type="EnsemblMetazoa" id="AALB001768-PA"/>
    </source>
</evidence>
<dbReference type="OrthoDB" id="7758506at2759"/>
<dbReference type="EnsemblMetazoa" id="AALB001768-RA">
    <property type="protein sequence ID" value="AALB001768-PA"/>
    <property type="gene ID" value="AALB001768"/>
</dbReference>
<proteinExistence type="predicted"/>
<dbReference type="KEGG" id="aali:118457749"/>
<dbReference type="AlphaFoldDB" id="A0A182F5M5"/>
<feature type="compositionally biased region" description="Basic residues" evidence="1">
    <location>
        <begin position="617"/>
        <end position="628"/>
    </location>
</feature>
<sequence length="753" mass="88141">MSSSETSISRSNESEPGIASYEERVKHLRTAYQDILQASFFRHLEHDWLQRAASVPDLHSPASSAAAASSPSSVDVPTLARYPSDTGSGSFIVLNGRKFPLECFRSKSPPKAIACCQRGQDSQQATTARDGKSAGFSSPSHDDYANPYAVVQHQQQQRNVSKNRFHTARSRARQDIRSRLHVEELPYDAELFGVAGTGKQPSNRYRSQLATELDAYYCQELTYRPRIRRFLRHDAMGRLRESGRRQFETLYRREYLLGQRSKCRQEDECYRQLAVRCGELQQAIAIIRQERFSATMRVLDTMKPYFERSAELEQRHRECQARLTALWNRVVQLESVWVRRLKLQNFLYLIMPKEWRERYDWIHQDAVTGQLESIPVSIARRDTANIRDIYQGNDIWAVKRFYEEQYLAHAPARPLHPVYRSSAELLAGVADLNTNSMTLLSRLDLMNWVKSNAEIESAAVRRAFDQRIDGIRRFIQDTVERRHFQLQRTAELTHIFQRLVDGPLHDTVLHERHRQIESLVTLAYTKLLPPEQREQGERGSVKLSAGTCFAFIFELVLQLLADFDRLPAGRVRSIERQVRFRRRLELRQAVRAADEQHRIGQLAVQLQRGLAPPYQKPRGKQRPRRSRLRRQEQPVVEPQPPKPSRLEEIFRLAFGEQATMTPEERRNFEIDMIYQNYCSVQFDHFLRTIGYEPDYDVVTEVERRDGPEIARFHYKMLIPIVMLRLERWVHHQQLMRQRLFRKMSLELEALAEQ</sequence>
<dbReference type="RefSeq" id="XP_035775455.1">
    <property type="nucleotide sequence ID" value="XM_035919562.1"/>
</dbReference>
<reference evidence="2" key="2">
    <citation type="submission" date="2022-08" db="UniProtKB">
        <authorList>
            <consortium name="EnsemblMetazoa"/>
        </authorList>
    </citation>
    <scope>IDENTIFICATION</scope>
    <source>
        <strain evidence="2">STECLA/ALBI9_A</strain>
    </source>
</reference>
<dbReference type="GeneID" id="118457749"/>
<dbReference type="RefSeq" id="XP_035775454.1">
    <property type="nucleotide sequence ID" value="XM_035919561.1"/>
</dbReference>
<dbReference type="STRING" id="7167.A0A182F5M5"/>
<protein>
    <submittedName>
        <fullName evidence="2">Uncharacterized protein</fullName>
    </submittedName>
</protein>
<accession>A0A182F5M5</accession>
<dbReference type="Proteomes" id="UP000069272">
    <property type="component" value="Chromosome 2L"/>
</dbReference>
<reference evidence="2 3" key="1">
    <citation type="journal article" date="2017" name="G3 (Bethesda)">
        <title>The Physical Genome Mapping of Anopheles albimanus Corrected Scaffold Misassemblies and Identified Interarm Rearrangements in Genus Anopheles.</title>
        <authorList>
            <person name="Artemov G.N."/>
            <person name="Peery A.N."/>
            <person name="Jiang X."/>
            <person name="Tu Z."/>
            <person name="Stegniy V.N."/>
            <person name="Sharakhova M.V."/>
            <person name="Sharakhov I.V."/>
        </authorList>
    </citation>
    <scope>NUCLEOTIDE SEQUENCE [LARGE SCALE GENOMIC DNA]</scope>
    <source>
        <strain evidence="2 3">ALBI9_A</strain>
    </source>
</reference>